<dbReference type="Gene3D" id="3.90.190.10">
    <property type="entry name" value="Protein tyrosine phosphatase superfamily"/>
    <property type="match status" value="1"/>
</dbReference>
<evidence type="ECO:0000313" key="2">
    <source>
        <dbReference type="Proteomes" id="UP000784294"/>
    </source>
</evidence>
<organism evidence="1 2">
    <name type="scientific">Protopolystoma xenopodis</name>
    <dbReference type="NCBI Taxonomy" id="117903"/>
    <lineage>
        <taxon>Eukaryota</taxon>
        <taxon>Metazoa</taxon>
        <taxon>Spiralia</taxon>
        <taxon>Lophotrochozoa</taxon>
        <taxon>Platyhelminthes</taxon>
        <taxon>Monogenea</taxon>
        <taxon>Polyopisthocotylea</taxon>
        <taxon>Polystomatidea</taxon>
        <taxon>Polystomatidae</taxon>
        <taxon>Protopolystoma</taxon>
    </lineage>
</organism>
<proteinExistence type="predicted"/>
<dbReference type="OrthoDB" id="200924at2759"/>
<name>A0A448WX14_9PLAT</name>
<protein>
    <submittedName>
        <fullName evidence="1">Uncharacterized protein</fullName>
    </submittedName>
</protein>
<evidence type="ECO:0000313" key="1">
    <source>
        <dbReference type="EMBL" id="VEL22272.1"/>
    </source>
</evidence>
<dbReference type="Proteomes" id="UP000784294">
    <property type="component" value="Unassembled WGS sequence"/>
</dbReference>
<dbReference type="SUPFAM" id="SSF52799">
    <property type="entry name" value="(Phosphotyrosine protein) phosphatases II"/>
    <property type="match status" value="1"/>
</dbReference>
<dbReference type="InterPro" id="IPR029021">
    <property type="entry name" value="Prot-tyrosine_phosphatase-like"/>
</dbReference>
<gene>
    <name evidence="1" type="ORF">PXEA_LOCUS15712</name>
</gene>
<dbReference type="EMBL" id="CAAALY010055576">
    <property type="protein sequence ID" value="VEL22272.1"/>
    <property type="molecule type" value="Genomic_DNA"/>
</dbReference>
<accession>A0A448WX14</accession>
<keyword evidence="2" id="KW-1185">Reference proteome</keyword>
<comment type="caution">
    <text evidence="1">The sequence shown here is derived from an EMBL/GenBank/DDBJ whole genome shotgun (WGS) entry which is preliminary data.</text>
</comment>
<sequence length="68" mass="8131">MQNDRFRFIDAAVQIFADARPPGIYKSDYLRELFRRYGDEEDCPPAPEKPDWCLGKCLNRLTNRQIFY</sequence>
<dbReference type="AlphaFoldDB" id="A0A448WX14"/>
<reference evidence="1" key="1">
    <citation type="submission" date="2018-11" db="EMBL/GenBank/DDBJ databases">
        <authorList>
            <consortium name="Pathogen Informatics"/>
        </authorList>
    </citation>
    <scope>NUCLEOTIDE SEQUENCE</scope>
</reference>